<dbReference type="SUPFAM" id="SSF141571">
    <property type="entry name" value="Pentapeptide repeat-like"/>
    <property type="match status" value="1"/>
</dbReference>
<keyword evidence="1" id="KW-0732">Signal</keyword>
<evidence type="ECO:0000256" key="1">
    <source>
        <dbReference type="SAM" id="SignalP"/>
    </source>
</evidence>
<sequence>MNRIFCMALAIVILASTHSLGRTISGCQVGPESYCPGVNFMGANLRSVDFSFSNLEGSRMESANLMMTNFTGANLQGVNFQSAELRRANFTDADLRNANFRWAHNIDTATFDGADLSMATWSNGRQCQDGSTGTCIFQ</sequence>
<dbReference type="InterPro" id="IPR001646">
    <property type="entry name" value="5peptide_repeat"/>
</dbReference>
<dbReference type="AlphaFoldDB" id="A0A7W8DHH3"/>
<dbReference type="EMBL" id="JACHID010000010">
    <property type="protein sequence ID" value="MBB5022382.1"/>
    <property type="molecule type" value="Genomic_DNA"/>
</dbReference>
<dbReference type="InterPro" id="IPR051082">
    <property type="entry name" value="Pentapeptide-BTB/POZ_domain"/>
</dbReference>
<keyword evidence="3" id="KW-1185">Reference proteome</keyword>
<proteinExistence type="predicted"/>
<dbReference type="Gene3D" id="2.160.20.80">
    <property type="entry name" value="E3 ubiquitin-protein ligase SopA"/>
    <property type="match status" value="1"/>
</dbReference>
<name>A0A7W8DHH3_9BACT</name>
<protein>
    <submittedName>
        <fullName evidence="2">Uncharacterized protein YjbI with pentapeptide repeats</fullName>
    </submittedName>
</protein>
<gene>
    <name evidence="2" type="ORF">HNR37_001717</name>
</gene>
<accession>A0A7W8DHH3</accession>
<dbReference type="PANTHER" id="PTHR14136">
    <property type="entry name" value="BTB_POZ DOMAIN-CONTAINING PROTEIN KCTD9"/>
    <property type="match status" value="1"/>
</dbReference>
<organism evidence="2 3">
    <name type="scientific">Desulfurispira natronophila</name>
    <dbReference type="NCBI Taxonomy" id="682562"/>
    <lineage>
        <taxon>Bacteria</taxon>
        <taxon>Pseudomonadati</taxon>
        <taxon>Chrysiogenota</taxon>
        <taxon>Chrysiogenia</taxon>
        <taxon>Chrysiogenales</taxon>
        <taxon>Chrysiogenaceae</taxon>
        <taxon>Desulfurispira</taxon>
    </lineage>
</organism>
<evidence type="ECO:0000313" key="3">
    <source>
        <dbReference type="Proteomes" id="UP000528322"/>
    </source>
</evidence>
<evidence type="ECO:0000313" key="2">
    <source>
        <dbReference type="EMBL" id="MBB5022382.1"/>
    </source>
</evidence>
<dbReference type="Proteomes" id="UP000528322">
    <property type="component" value="Unassembled WGS sequence"/>
</dbReference>
<dbReference type="Pfam" id="PF13599">
    <property type="entry name" value="Pentapeptide_4"/>
    <property type="match status" value="1"/>
</dbReference>
<dbReference type="RefSeq" id="WP_183732795.1">
    <property type="nucleotide sequence ID" value="NZ_JACHID010000010.1"/>
</dbReference>
<feature type="chain" id="PRO_5031497174" evidence="1">
    <location>
        <begin position="22"/>
        <end position="138"/>
    </location>
</feature>
<feature type="signal peptide" evidence="1">
    <location>
        <begin position="1"/>
        <end position="21"/>
    </location>
</feature>
<comment type="caution">
    <text evidence="2">The sequence shown here is derived from an EMBL/GenBank/DDBJ whole genome shotgun (WGS) entry which is preliminary data.</text>
</comment>
<reference evidence="2 3" key="1">
    <citation type="submission" date="2020-08" db="EMBL/GenBank/DDBJ databases">
        <title>Genomic Encyclopedia of Type Strains, Phase IV (KMG-IV): sequencing the most valuable type-strain genomes for metagenomic binning, comparative biology and taxonomic classification.</title>
        <authorList>
            <person name="Goeker M."/>
        </authorList>
    </citation>
    <scope>NUCLEOTIDE SEQUENCE [LARGE SCALE GENOMIC DNA]</scope>
    <source>
        <strain evidence="2 3">DSM 22071</strain>
    </source>
</reference>
<dbReference type="PANTHER" id="PTHR14136:SF17">
    <property type="entry name" value="BTB_POZ DOMAIN-CONTAINING PROTEIN KCTD9"/>
    <property type="match status" value="1"/>
</dbReference>